<evidence type="ECO:0000313" key="3">
    <source>
        <dbReference type="Proteomes" id="UP000500953"/>
    </source>
</evidence>
<proteinExistence type="predicted"/>
<feature type="transmembrane region" description="Helical" evidence="1">
    <location>
        <begin position="6"/>
        <end position="39"/>
    </location>
</feature>
<keyword evidence="1" id="KW-1133">Transmembrane helix</keyword>
<evidence type="ECO:0000256" key="1">
    <source>
        <dbReference type="SAM" id="Phobius"/>
    </source>
</evidence>
<accession>A0A6G9Z2F5</accession>
<sequence length="50" mass="5727">MRLATEILLVLFVLAFVLFVESPGTVLMVVFLAALWAGWRRRPRRAGARR</sequence>
<dbReference type="RefSeq" id="WP_167486848.1">
    <property type="nucleotide sequence ID" value="NZ_CP046173.1"/>
</dbReference>
<protein>
    <submittedName>
        <fullName evidence="2">Uncharacterized protein</fullName>
    </submittedName>
</protein>
<gene>
    <name evidence="2" type="ORF">F6W96_15985</name>
</gene>
<keyword evidence="1" id="KW-0812">Transmembrane</keyword>
<organism evidence="2 3">
    <name type="scientific">Nocardia terpenica</name>
    <dbReference type="NCBI Taxonomy" id="455432"/>
    <lineage>
        <taxon>Bacteria</taxon>
        <taxon>Bacillati</taxon>
        <taxon>Actinomycetota</taxon>
        <taxon>Actinomycetes</taxon>
        <taxon>Mycobacteriales</taxon>
        <taxon>Nocardiaceae</taxon>
        <taxon>Nocardia</taxon>
    </lineage>
</organism>
<keyword evidence="1" id="KW-0472">Membrane</keyword>
<reference evidence="2 3" key="1">
    <citation type="journal article" date="2019" name="ACS Chem. Biol.">
        <title>Identification and Mobilization of a Cryptic Antibiotic Biosynthesis Gene Locus from a Human-Pathogenic Nocardia Isolate.</title>
        <authorList>
            <person name="Herisse M."/>
            <person name="Ishida K."/>
            <person name="Porter J.L."/>
            <person name="Howden B."/>
            <person name="Hertweck C."/>
            <person name="Stinear T.P."/>
            <person name="Pidot S.J."/>
        </authorList>
    </citation>
    <scope>NUCLEOTIDE SEQUENCE [LARGE SCALE GENOMIC DNA]</scope>
    <source>
        <strain evidence="2 3">AUSMDU00012715</strain>
    </source>
</reference>
<evidence type="ECO:0000313" key="2">
    <source>
        <dbReference type="EMBL" id="QIS19561.1"/>
    </source>
</evidence>
<dbReference type="EMBL" id="CP046173">
    <property type="protein sequence ID" value="QIS19561.1"/>
    <property type="molecule type" value="Genomic_DNA"/>
</dbReference>
<dbReference type="Proteomes" id="UP000500953">
    <property type="component" value="Chromosome"/>
</dbReference>
<name>A0A6G9Z2F5_9NOCA</name>
<dbReference type="AlphaFoldDB" id="A0A6G9Z2F5"/>